<sequence length="499" mass="56432">MDFDWKQRTNQYVQARRQHPAWLLLAARSAPLVLSCLQTLFEKDHDGIAIEEAELALAAMLEEHANAEEFGVDPEGDFAGQARKELRGWIRRSLVIEREGRVYATDALEEALRFVAALGGRLMTSTASRLSIVQREIENLESSLNPDPRTRERYLQRKIRDLESELQDVRAGNLKVLNQSEAVEAIREIYSLATSLRSDFRRVEDSYREADMALRQSIVSERSHRGEIVDKLLDGHDELLETAEGKVFRGFQQQLGRTVELDFMKHRLRLIVKHPATRSALNAQQENELRWLIIRLVDESAAVIRARARSERDVKGFLRTGLAAEHHRVGDLLGEVFQQALLVDWKSAAVRGADSPLPPVGLSLGGLPVVERLRFKVFSDDEGEALELNAQRMDIAAIDDEFWDAFDGLDRQALWDSTVALLSQRGERLAISELASSLPPTHDLETIALWLSMARHADAPVGVKRESVDVEGHDGLLLRFDVPMIELGIEHLRDLDMEL</sequence>
<dbReference type="Pfam" id="PF11855">
    <property type="entry name" value="DUF3375"/>
    <property type="match status" value="1"/>
</dbReference>
<dbReference type="EMBL" id="CP044066">
    <property type="protein sequence ID" value="QET03913.1"/>
    <property type="molecule type" value="Genomic_DNA"/>
</dbReference>
<accession>A0A5P2H8S6</accession>
<protein>
    <submittedName>
        <fullName evidence="1">DUF3375 domain-containing protein</fullName>
    </submittedName>
</protein>
<dbReference type="OrthoDB" id="138803at2"/>
<evidence type="ECO:0000313" key="1">
    <source>
        <dbReference type="EMBL" id="QET03913.1"/>
    </source>
</evidence>
<organism evidence="1 2">
    <name type="scientific">Cupriavidus pauculus</name>
    <dbReference type="NCBI Taxonomy" id="82633"/>
    <lineage>
        <taxon>Bacteria</taxon>
        <taxon>Pseudomonadati</taxon>
        <taxon>Pseudomonadota</taxon>
        <taxon>Betaproteobacteria</taxon>
        <taxon>Burkholderiales</taxon>
        <taxon>Burkholderiaceae</taxon>
        <taxon>Cupriavidus</taxon>
    </lineage>
</organism>
<geneLocation type="plasmid" evidence="1">
    <name>unnamed1</name>
</geneLocation>
<dbReference type="AlphaFoldDB" id="A0A5P2H8S6"/>
<dbReference type="RefSeq" id="WP_150373978.1">
    <property type="nucleotide sequence ID" value="NZ_CP044066.1"/>
</dbReference>
<gene>
    <name evidence="1" type="ORF">FOB72_17245</name>
</gene>
<reference evidence="1 2" key="1">
    <citation type="submission" date="2019-09" db="EMBL/GenBank/DDBJ databases">
        <title>FDA dAtabase for Regulatory Grade micrObial Sequences (FDA-ARGOS): Supporting development and validation of Infectious Disease Dx tests.</title>
        <authorList>
            <person name="Sciortino C."/>
            <person name="Tallon L."/>
            <person name="Sadzewicz L."/>
            <person name="Vavikolanu K."/>
            <person name="Mehta A."/>
            <person name="Aluvathingal J."/>
            <person name="Nadendla S."/>
            <person name="Nandy P."/>
            <person name="Geyer C."/>
            <person name="Yan Y."/>
            <person name="Sichtig H."/>
        </authorList>
    </citation>
    <scope>NUCLEOTIDE SEQUENCE [LARGE SCALE GENOMIC DNA]</scope>
    <source>
        <strain evidence="1 2">FDAARGOS_664</strain>
        <plasmid evidence="1 2">unnamed1</plasmid>
    </source>
</reference>
<proteinExistence type="predicted"/>
<keyword evidence="1" id="KW-0614">Plasmid</keyword>
<name>A0A5P2H8S6_9BURK</name>
<dbReference type="Proteomes" id="UP000322822">
    <property type="component" value="Plasmid unnamed1"/>
</dbReference>
<dbReference type="InterPro" id="IPR021804">
    <property type="entry name" value="DUF3375"/>
</dbReference>
<evidence type="ECO:0000313" key="2">
    <source>
        <dbReference type="Proteomes" id="UP000322822"/>
    </source>
</evidence>